<dbReference type="InterPro" id="IPR015797">
    <property type="entry name" value="NUDIX_hydrolase-like_dom_sf"/>
</dbReference>
<dbReference type="RefSeq" id="WP_255941580.1">
    <property type="nucleotide sequence ID" value="NZ_CP050468.1"/>
</dbReference>
<dbReference type="SUPFAM" id="SSF55811">
    <property type="entry name" value="Nudix"/>
    <property type="match status" value="1"/>
</dbReference>
<name>A0AAE9N5E8_9VIBR</name>
<protein>
    <submittedName>
        <fullName evidence="4">NUDIX domain-containing protein</fullName>
    </submittedName>
</protein>
<sequence>MHKSAGIIIKDGALLVLRSKGKDTFYAPGGKLDSGETPEQALCRELREEVSIVVAEDALTLFGRFEAPAHDKDGITLVMDVFFVNDYSGEVVVSNEIEECQWVDSSNVDDIAISTIFRNEVFPRLVEQGLVKER</sequence>
<organism evidence="4 5">
    <name type="scientific">Vibrio campbellii</name>
    <dbReference type="NCBI Taxonomy" id="680"/>
    <lineage>
        <taxon>Bacteria</taxon>
        <taxon>Pseudomonadati</taxon>
        <taxon>Pseudomonadota</taxon>
        <taxon>Gammaproteobacteria</taxon>
        <taxon>Vibrionales</taxon>
        <taxon>Vibrionaceae</taxon>
        <taxon>Vibrio</taxon>
    </lineage>
</organism>
<dbReference type="EMBL" id="CP050468">
    <property type="protein sequence ID" value="UTZ29309.1"/>
    <property type="molecule type" value="Genomic_DNA"/>
</dbReference>
<dbReference type="PROSITE" id="PS51462">
    <property type="entry name" value="NUDIX"/>
    <property type="match status" value="1"/>
</dbReference>
<reference evidence="4" key="1">
    <citation type="submission" date="2020-03" db="EMBL/GenBank/DDBJ databases">
        <title>Five strains of Vibrio campbellii isolated from Mariana Trench.</title>
        <authorList>
            <person name="Liang J."/>
            <person name="Zhang X.-H."/>
        </authorList>
    </citation>
    <scope>NUCLEOTIDE SEQUENCE</scope>
    <source>
        <strain evidence="4">LJC014</strain>
    </source>
</reference>
<evidence type="ECO:0000256" key="1">
    <source>
        <dbReference type="ARBA" id="ARBA00001946"/>
    </source>
</evidence>
<feature type="domain" description="Nudix hydrolase" evidence="3">
    <location>
        <begin position="1"/>
        <end position="127"/>
    </location>
</feature>
<proteinExistence type="predicted"/>
<gene>
    <name evidence="4" type="ORF">HB761_22040</name>
</gene>
<keyword evidence="2" id="KW-0378">Hydrolase</keyword>
<dbReference type="InterPro" id="IPR020476">
    <property type="entry name" value="Nudix_hydrolase"/>
</dbReference>
<dbReference type="Proteomes" id="UP001058687">
    <property type="component" value="Chromosome 2"/>
</dbReference>
<dbReference type="Gene3D" id="3.90.79.10">
    <property type="entry name" value="Nucleoside Triphosphate Pyrophosphohydrolase"/>
    <property type="match status" value="1"/>
</dbReference>
<dbReference type="InterPro" id="IPR000086">
    <property type="entry name" value="NUDIX_hydrolase_dom"/>
</dbReference>
<dbReference type="PANTHER" id="PTHR43046">
    <property type="entry name" value="GDP-MANNOSE MANNOSYL HYDROLASE"/>
    <property type="match status" value="1"/>
</dbReference>
<evidence type="ECO:0000313" key="5">
    <source>
        <dbReference type="Proteomes" id="UP001058687"/>
    </source>
</evidence>
<comment type="cofactor">
    <cofactor evidence="1">
        <name>Mg(2+)</name>
        <dbReference type="ChEBI" id="CHEBI:18420"/>
    </cofactor>
</comment>
<dbReference type="GO" id="GO:0016787">
    <property type="term" value="F:hydrolase activity"/>
    <property type="evidence" value="ECO:0007669"/>
    <property type="project" value="UniProtKB-KW"/>
</dbReference>
<dbReference type="PRINTS" id="PR00502">
    <property type="entry name" value="NUDIXFAMILY"/>
</dbReference>
<evidence type="ECO:0000313" key="4">
    <source>
        <dbReference type="EMBL" id="UTZ29309.1"/>
    </source>
</evidence>
<dbReference type="AlphaFoldDB" id="A0AAE9N5E8"/>
<dbReference type="CDD" id="cd04690">
    <property type="entry name" value="NUDIX_Hydrolase"/>
    <property type="match status" value="1"/>
</dbReference>
<evidence type="ECO:0000256" key="2">
    <source>
        <dbReference type="ARBA" id="ARBA00022801"/>
    </source>
</evidence>
<accession>A0AAE9N5E8</accession>
<dbReference type="PANTHER" id="PTHR43046:SF2">
    <property type="entry name" value="8-OXO-DGTP DIPHOSPHATASE-RELATED"/>
    <property type="match status" value="1"/>
</dbReference>
<evidence type="ECO:0000259" key="3">
    <source>
        <dbReference type="PROSITE" id="PS51462"/>
    </source>
</evidence>
<dbReference type="Pfam" id="PF00293">
    <property type="entry name" value="NUDIX"/>
    <property type="match status" value="1"/>
</dbReference>